<dbReference type="OMA" id="IHEIVKY"/>
<name>Q4UE17_THEAN</name>
<evidence type="ECO:0008006" key="4">
    <source>
        <dbReference type="Google" id="ProtNLM"/>
    </source>
</evidence>
<comment type="similarity">
    <text evidence="1">Belongs to the TRAPP small subunits family. BET3 subfamily.</text>
</comment>
<dbReference type="EMBL" id="CR940348">
    <property type="protein sequence ID" value="CAI74672.1"/>
    <property type="molecule type" value="Genomic_DNA"/>
</dbReference>
<evidence type="ECO:0000256" key="1">
    <source>
        <dbReference type="ARBA" id="ARBA00006218"/>
    </source>
</evidence>
<evidence type="ECO:0000313" key="2">
    <source>
        <dbReference type="EMBL" id="CAI74672.1"/>
    </source>
</evidence>
<dbReference type="Proteomes" id="UP000001950">
    <property type="component" value="Chromosome 2"/>
</dbReference>
<accession>Q4UE17</accession>
<dbReference type="GO" id="GO:0005802">
    <property type="term" value="C:trans-Golgi network"/>
    <property type="evidence" value="ECO:0007669"/>
    <property type="project" value="TreeGrafter"/>
</dbReference>
<dbReference type="GeneID" id="3862329"/>
<dbReference type="PANTHER" id="PTHR12817">
    <property type="entry name" value="TRAFFICKING PROTEIN PARTICLE COMPLEX SUBUNIT 6B"/>
    <property type="match status" value="1"/>
</dbReference>
<protein>
    <recommendedName>
        <fullName evidence="4">Transport protein particle (TRAPP) component</fullName>
    </recommendedName>
</protein>
<dbReference type="Pfam" id="PF04051">
    <property type="entry name" value="TRAPP"/>
    <property type="match status" value="1"/>
</dbReference>
<dbReference type="GO" id="GO:0005801">
    <property type="term" value="C:cis-Golgi network"/>
    <property type="evidence" value="ECO:0007669"/>
    <property type="project" value="TreeGrafter"/>
</dbReference>
<dbReference type="GO" id="GO:0030008">
    <property type="term" value="C:TRAPP complex"/>
    <property type="evidence" value="ECO:0007669"/>
    <property type="project" value="TreeGrafter"/>
</dbReference>
<dbReference type="Gene3D" id="3.30.1380.20">
    <property type="entry name" value="Trafficking protein particle complex subunit 3"/>
    <property type="match status" value="1"/>
</dbReference>
<reference evidence="2 3" key="1">
    <citation type="journal article" date="2005" name="Science">
        <title>Genome of the host-cell transforming parasite Theileria annulata compared with T. parva.</title>
        <authorList>
            <person name="Pain A."/>
            <person name="Renauld H."/>
            <person name="Berriman M."/>
            <person name="Murphy L."/>
            <person name="Yeats C.A."/>
            <person name="Weir W."/>
            <person name="Kerhornou A."/>
            <person name="Aslett M."/>
            <person name="Bishop R."/>
            <person name="Bouchier C."/>
            <person name="Cochet M."/>
            <person name="Coulson R.M.R."/>
            <person name="Cronin A."/>
            <person name="de Villiers E.P."/>
            <person name="Fraser A."/>
            <person name="Fosker N."/>
            <person name="Gardner M."/>
            <person name="Goble A."/>
            <person name="Griffiths-Jones S."/>
            <person name="Harris D.E."/>
            <person name="Katzer F."/>
            <person name="Larke N."/>
            <person name="Lord A."/>
            <person name="Maser P."/>
            <person name="McKellar S."/>
            <person name="Mooney P."/>
            <person name="Morton F."/>
            <person name="Nene V."/>
            <person name="O'Neil S."/>
            <person name="Price C."/>
            <person name="Quail M.A."/>
            <person name="Rabbinowitsch E."/>
            <person name="Rawlings N.D."/>
            <person name="Rutter S."/>
            <person name="Saunders D."/>
            <person name="Seeger K."/>
            <person name="Shah T."/>
            <person name="Squares R."/>
            <person name="Squares S."/>
            <person name="Tivey A."/>
            <person name="Walker A.R."/>
            <person name="Woodward J."/>
            <person name="Dobbelaere D.A.E."/>
            <person name="Langsley G."/>
            <person name="Rajandream M.A."/>
            <person name="McKeever D."/>
            <person name="Shiels B."/>
            <person name="Tait A."/>
            <person name="Barrell B.G."/>
            <person name="Hall N."/>
        </authorList>
    </citation>
    <scope>NUCLEOTIDE SEQUENCE [LARGE SCALE GENOMIC DNA]</scope>
    <source>
        <strain evidence="3">Ankara</strain>
    </source>
</reference>
<dbReference type="GO" id="GO:0006888">
    <property type="term" value="P:endoplasmic reticulum to Golgi vesicle-mediated transport"/>
    <property type="evidence" value="ECO:0007669"/>
    <property type="project" value="TreeGrafter"/>
</dbReference>
<dbReference type="VEuPathDB" id="PiroplasmaDB:TA12490"/>
<dbReference type="AlphaFoldDB" id="Q4UE17"/>
<proteinExistence type="inferred from homology"/>
<dbReference type="InParanoid" id="Q4UE17"/>
<dbReference type="SUPFAM" id="SSF111126">
    <property type="entry name" value="Ligand-binding domain in the NO signalling and Golgi transport"/>
    <property type="match status" value="1"/>
</dbReference>
<organism evidence="2 3">
    <name type="scientific">Theileria annulata</name>
    <dbReference type="NCBI Taxonomy" id="5874"/>
    <lineage>
        <taxon>Eukaryota</taxon>
        <taxon>Sar</taxon>
        <taxon>Alveolata</taxon>
        <taxon>Apicomplexa</taxon>
        <taxon>Aconoidasida</taxon>
        <taxon>Piroplasmida</taxon>
        <taxon>Theileriidae</taxon>
        <taxon>Theileria</taxon>
    </lineage>
</organism>
<evidence type="ECO:0000313" key="3">
    <source>
        <dbReference type="Proteomes" id="UP000001950"/>
    </source>
</evidence>
<dbReference type="OrthoDB" id="941624at2759"/>
<gene>
    <name evidence="2" type="ORF">TA12490</name>
</gene>
<dbReference type="InterPro" id="IPR007194">
    <property type="entry name" value="TRAPP_component"/>
</dbReference>
<dbReference type="CDD" id="cd14944">
    <property type="entry name" value="TRAPPC6A_Trs33"/>
    <property type="match status" value="1"/>
</dbReference>
<sequence>MGEVSKRSHVILIHEIVKYHISRITPETNHLLSDNYDPSSQDTHSSINESLEDHGYDLGLKIVSRLTLSMGPIHDPNKCMVFICRQLWTYLFGKQAKRLQSNSQGIYVVFSEDLYWMDNLEFNYSTRNNSTEKPSIETYRQFYLSFISGVLKGSLKSLGFPCSVFGEDENIC</sequence>
<dbReference type="RefSeq" id="XP_952404.1">
    <property type="nucleotide sequence ID" value="XM_947311.1"/>
</dbReference>
<dbReference type="eggNOG" id="KOG3316">
    <property type="taxonomic scope" value="Eukaryota"/>
</dbReference>
<dbReference type="STRING" id="5874.Q4UE17"/>
<keyword evidence="3" id="KW-1185">Reference proteome</keyword>
<dbReference type="InterPro" id="IPR037992">
    <property type="entry name" value="TRAPPC6/Trs33"/>
</dbReference>
<dbReference type="KEGG" id="tan:TA12490"/>
<dbReference type="PANTHER" id="PTHR12817:SF0">
    <property type="entry name" value="GEO08327P1"/>
    <property type="match status" value="1"/>
</dbReference>
<dbReference type="InterPro" id="IPR024096">
    <property type="entry name" value="NO_sig/Golgi_transp_ligand-bd"/>
</dbReference>